<reference evidence="5 6" key="1">
    <citation type="submission" date="2019-06" db="EMBL/GenBank/DDBJ databases">
        <title>Sequencing the genomes of 1000 actinobacteria strains.</title>
        <authorList>
            <person name="Klenk H.-P."/>
        </authorList>
    </citation>
    <scope>NUCLEOTIDE SEQUENCE [LARGE SCALE GENOMIC DNA]</scope>
    <source>
        <strain evidence="5 6">DSM 44819</strain>
    </source>
</reference>
<dbReference type="PANTHER" id="PTHR43877">
    <property type="entry name" value="AMINOALKYLPHOSPHONATE N-ACETYLTRANSFERASE-RELATED-RELATED"/>
    <property type="match status" value="1"/>
</dbReference>
<dbReference type="PROSITE" id="PS51186">
    <property type="entry name" value="GNAT"/>
    <property type="match status" value="2"/>
</dbReference>
<keyword evidence="1 5" id="KW-0808">Transferase</keyword>
<dbReference type="InterPro" id="IPR016181">
    <property type="entry name" value="Acyl_CoA_acyltransferase"/>
</dbReference>
<dbReference type="Proteomes" id="UP000315983">
    <property type="component" value="Unassembled WGS sequence"/>
</dbReference>
<feature type="domain" description="N-acetyltransferase" evidence="3">
    <location>
        <begin position="3"/>
        <end position="171"/>
    </location>
</feature>
<dbReference type="InterPro" id="IPR000182">
    <property type="entry name" value="GNAT_dom"/>
</dbReference>
<protein>
    <submittedName>
        <fullName evidence="5">Putative N-acetyltransferase YhbS</fullName>
    </submittedName>
</protein>
<evidence type="ECO:0000256" key="2">
    <source>
        <dbReference type="ARBA" id="ARBA00023315"/>
    </source>
</evidence>
<evidence type="ECO:0000313" key="7">
    <source>
        <dbReference type="Proteomes" id="UP000677457"/>
    </source>
</evidence>
<proteinExistence type="predicted"/>
<keyword evidence="7" id="KW-1185">Reference proteome</keyword>
<comment type="caution">
    <text evidence="5">The sequence shown here is derived from an EMBL/GenBank/DDBJ whole genome shotgun (WGS) entry which is preliminary data.</text>
</comment>
<dbReference type="Proteomes" id="UP000677457">
    <property type="component" value="Unassembled WGS sequence"/>
</dbReference>
<evidence type="ECO:0000313" key="6">
    <source>
        <dbReference type="Proteomes" id="UP000315983"/>
    </source>
</evidence>
<feature type="domain" description="N-acetyltransferase" evidence="3">
    <location>
        <begin position="179"/>
        <end position="309"/>
    </location>
</feature>
<dbReference type="SUPFAM" id="SSF55729">
    <property type="entry name" value="Acyl-CoA N-acyltransferases (Nat)"/>
    <property type="match status" value="1"/>
</dbReference>
<organism evidence="5 6">
    <name type="scientific">Salinispora arenicola</name>
    <dbReference type="NCBI Taxonomy" id="168697"/>
    <lineage>
        <taxon>Bacteria</taxon>
        <taxon>Bacillati</taxon>
        <taxon>Actinomycetota</taxon>
        <taxon>Actinomycetes</taxon>
        <taxon>Micromonosporales</taxon>
        <taxon>Micromonosporaceae</taxon>
        <taxon>Salinispora</taxon>
    </lineage>
</organism>
<dbReference type="Gene3D" id="3.40.630.30">
    <property type="match status" value="2"/>
</dbReference>
<sequence>MNLTITELAPDRLPAVVELCGRALDLPDDSAEAAPIVDTLWPRAAANRPVVPVGAYRDDQLVGVLLGSVTALGGPHGHVDLIAVDPAHRRRGVARALLARAEQRLAGLGATEVLLAGNPPFYAWPGIDVRYTPAICAAEALGYARDSTAWNMTADLSDDGSPALRTTAPAEEQLAGQGVTVRRAELADLPALTTFASGAFGGTWAAELAGSVGRDRAGCHLAERDGDLLGFAAWGSSRPSWFGPMGTAPAAEGSGIGGVLLRRCLADQRAAGITLAQIGWVGPVRFYSGSAGARIERVFFGYRRTLRDR</sequence>
<evidence type="ECO:0000259" key="3">
    <source>
        <dbReference type="PROSITE" id="PS51186"/>
    </source>
</evidence>
<accession>A0A542XJ53</accession>
<dbReference type="GeneID" id="93770268"/>
<evidence type="ECO:0000313" key="4">
    <source>
        <dbReference type="EMBL" id="GIM82713.1"/>
    </source>
</evidence>
<dbReference type="CDD" id="cd04301">
    <property type="entry name" value="NAT_SF"/>
    <property type="match status" value="2"/>
</dbReference>
<keyword evidence="2" id="KW-0012">Acyltransferase</keyword>
<evidence type="ECO:0000256" key="1">
    <source>
        <dbReference type="ARBA" id="ARBA00022679"/>
    </source>
</evidence>
<dbReference type="AlphaFoldDB" id="A0A542XJ53"/>
<reference evidence="4 7" key="2">
    <citation type="submission" date="2021-03" db="EMBL/GenBank/DDBJ databases">
        <title>Whole genome shotgun sequence of Salinispora arenicola NBRC 105043.</title>
        <authorList>
            <person name="Komaki H."/>
            <person name="Tamura T."/>
        </authorList>
    </citation>
    <scope>NUCLEOTIDE SEQUENCE [LARGE SCALE GENOMIC DNA]</scope>
    <source>
        <strain evidence="4 7">NBRC 105043</strain>
    </source>
</reference>
<dbReference type="EMBL" id="BOQM01000006">
    <property type="protein sequence ID" value="GIM82713.1"/>
    <property type="molecule type" value="Genomic_DNA"/>
</dbReference>
<name>A0A542XJ53_SALAC</name>
<dbReference type="InterPro" id="IPR050832">
    <property type="entry name" value="Bact_Acetyltransf"/>
</dbReference>
<gene>
    <name evidence="5" type="ORF">FB564_0941</name>
    <name evidence="4" type="ORF">Sar04_08600</name>
</gene>
<dbReference type="GO" id="GO:0016747">
    <property type="term" value="F:acyltransferase activity, transferring groups other than amino-acyl groups"/>
    <property type="evidence" value="ECO:0007669"/>
    <property type="project" value="InterPro"/>
</dbReference>
<dbReference type="Pfam" id="PF00583">
    <property type="entry name" value="Acetyltransf_1"/>
    <property type="match status" value="1"/>
</dbReference>
<evidence type="ECO:0000313" key="5">
    <source>
        <dbReference type="EMBL" id="TQL35872.1"/>
    </source>
</evidence>
<dbReference type="RefSeq" id="WP_018800062.1">
    <property type="nucleotide sequence ID" value="NZ_BOQM01000006.1"/>
</dbReference>
<dbReference type="EMBL" id="VFOL01000001">
    <property type="protein sequence ID" value="TQL35872.1"/>
    <property type="molecule type" value="Genomic_DNA"/>
</dbReference>